<reference evidence="3" key="1">
    <citation type="journal article" date="2014" name="Int. J. Syst. Evol. Microbiol.">
        <title>Complete genome sequence of Corynebacterium casei LMG S-19264T (=DSM 44701T), isolated from a smear-ripened cheese.</title>
        <authorList>
            <consortium name="US DOE Joint Genome Institute (JGI-PGF)"/>
            <person name="Walter F."/>
            <person name="Albersmeier A."/>
            <person name="Kalinowski J."/>
            <person name="Ruckert C."/>
        </authorList>
    </citation>
    <scope>NUCLEOTIDE SEQUENCE</scope>
    <source>
        <strain evidence="3">KCTC 12870</strain>
    </source>
</reference>
<dbReference type="PANTHER" id="PTHR31793">
    <property type="entry name" value="4-HYDROXYBENZOYL-COA THIOESTERASE FAMILY MEMBER"/>
    <property type="match status" value="1"/>
</dbReference>
<dbReference type="InterPro" id="IPR029069">
    <property type="entry name" value="HotDog_dom_sf"/>
</dbReference>
<gene>
    <name evidence="3" type="ORF">GCM10007047_22750</name>
</gene>
<name>A0A8J3DIP7_9BACT</name>
<dbReference type="SUPFAM" id="SSF54637">
    <property type="entry name" value="Thioesterase/thiol ester dehydrase-isomerase"/>
    <property type="match status" value="1"/>
</dbReference>
<accession>A0A8J3DIP7</accession>
<keyword evidence="2" id="KW-0378">Hydrolase</keyword>
<evidence type="ECO:0000256" key="1">
    <source>
        <dbReference type="ARBA" id="ARBA00005953"/>
    </source>
</evidence>
<dbReference type="PIRSF" id="PIRSF003230">
    <property type="entry name" value="YbgC"/>
    <property type="match status" value="1"/>
</dbReference>
<dbReference type="InterPro" id="IPR006684">
    <property type="entry name" value="YbgC/YbaW"/>
</dbReference>
<organism evidence="3 4">
    <name type="scientific">Cerasicoccus arenae</name>
    <dbReference type="NCBI Taxonomy" id="424488"/>
    <lineage>
        <taxon>Bacteria</taxon>
        <taxon>Pseudomonadati</taxon>
        <taxon>Verrucomicrobiota</taxon>
        <taxon>Opitutia</taxon>
        <taxon>Puniceicoccales</taxon>
        <taxon>Cerasicoccaceae</taxon>
        <taxon>Cerasicoccus</taxon>
    </lineage>
</organism>
<dbReference type="PROSITE" id="PS01328">
    <property type="entry name" value="4HBCOA_THIOESTERASE"/>
    <property type="match status" value="1"/>
</dbReference>
<dbReference type="InterPro" id="IPR050563">
    <property type="entry name" value="4-hydroxybenzoyl-CoA_TE"/>
</dbReference>
<dbReference type="EMBL" id="BMXG01000013">
    <property type="protein sequence ID" value="GHC05206.1"/>
    <property type="molecule type" value="Genomic_DNA"/>
</dbReference>
<dbReference type="InterPro" id="IPR008272">
    <property type="entry name" value="HB-CoA_thioesterase_AS"/>
</dbReference>
<dbReference type="Pfam" id="PF13279">
    <property type="entry name" value="4HBT_2"/>
    <property type="match status" value="1"/>
</dbReference>
<evidence type="ECO:0000313" key="3">
    <source>
        <dbReference type="EMBL" id="GHC05206.1"/>
    </source>
</evidence>
<comment type="similarity">
    <text evidence="1">Belongs to the 4-hydroxybenzoyl-CoA thioesterase family.</text>
</comment>
<dbReference type="GO" id="GO:0047617">
    <property type="term" value="F:fatty acyl-CoA hydrolase activity"/>
    <property type="evidence" value="ECO:0007669"/>
    <property type="project" value="TreeGrafter"/>
</dbReference>
<proteinExistence type="inferred from homology"/>
<comment type="caution">
    <text evidence="3">The sequence shown here is derived from an EMBL/GenBank/DDBJ whole genome shotgun (WGS) entry which is preliminary data.</text>
</comment>
<evidence type="ECO:0000256" key="2">
    <source>
        <dbReference type="ARBA" id="ARBA00022801"/>
    </source>
</evidence>
<dbReference type="Proteomes" id="UP000642829">
    <property type="component" value="Unassembled WGS sequence"/>
</dbReference>
<keyword evidence="4" id="KW-1185">Reference proteome</keyword>
<reference evidence="3" key="2">
    <citation type="submission" date="2020-09" db="EMBL/GenBank/DDBJ databases">
        <authorList>
            <person name="Sun Q."/>
            <person name="Kim S."/>
        </authorList>
    </citation>
    <scope>NUCLEOTIDE SEQUENCE</scope>
    <source>
        <strain evidence="3">KCTC 12870</strain>
    </source>
</reference>
<dbReference type="PANTHER" id="PTHR31793:SF27">
    <property type="entry name" value="NOVEL THIOESTERASE SUPERFAMILY DOMAIN AND SAPOSIN A-TYPE DOMAIN CONTAINING PROTEIN (0610012H03RIK)"/>
    <property type="match status" value="1"/>
</dbReference>
<dbReference type="CDD" id="cd00586">
    <property type="entry name" value="4HBT"/>
    <property type="match status" value="1"/>
</dbReference>
<dbReference type="AlphaFoldDB" id="A0A8J3DIP7"/>
<dbReference type="Gene3D" id="3.10.129.10">
    <property type="entry name" value="Hotdog Thioesterase"/>
    <property type="match status" value="1"/>
</dbReference>
<dbReference type="NCBIfam" id="TIGR00051">
    <property type="entry name" value="YbgC/FadM family acyl-CoA thioesterase"/>
    <property type="match status" value="1"/>
</dbReference>
<evidence type="ECO:0000313" key="4">
    <source>
        <dbReference type="Proteomes" id="UP000642829"/>
    </source>
</evidence>
<protein>
    <submittedName>
        <fullName evidence="3">Thioesterase</fullName>
    </submittedName>
</protein>
<sequence>MRPLHIVCTVISTTSKLRVRYAETDKMGIVYHTNYFVWFELCRVEMLDHIGLSYRDLEARGFLLPVLEIAANYRKPAYFDDRIEVTCFIDEAPSLRINISYEVRRGEELLVTGSSRHAFMSPSGRPVKPPKDVLDHFMSHF</sequence>